<evidence type="ECO:0000259" key="6">
    <source>
        <dbReference type="PROSITE" id="PS50011"/>
    </source>
</evidence>
<evidence type="ECO:0000256" key="4">
    <source>
        <dbReference type="ARBA" id="ARBA00022777"/>
    </source>
</evidence>
<gene>
    <name evidence="7" type="ORF">WCU84_20015</name>
</gene>
<dbReference type="EMBL" id="JBBBOO010000024">
    <property type="protein sequence ID" value="MEI7065912.1"/>
    <property type="molecule type" value="Genomic_DNA"/>
</dbReference>
<feature type="domain" description="Protein kinase" evidence="6">
    <location>
        <begin position="13"/>
        <end position="274"/>
    </location>
</feature>
<dbReference type="InterPro" id="IPR000719">
    <property type="entry name" value="Prot_kinase_dom"/>
</dbReference>
<dbReference type="PROSITE" id="PS00108">
    <property type="entry name" value="PROTEIN_KINASE_ST"/>
    <property type="match status" value="1"/>
</dbReference>
<dbReference type="SMART" id="SM00220">
    <property type="entry name" value="S_TKc"/>
    <property type="match status" value="1"/>
</dbReference>
<dbReference type="InterPro" id="IPR011009">
    <property type="entry name" value="Kinase-like_dom_sf"/>
</dbReference>
<keyword evidence="2 7" id="KW-0808">Transferase</keyword>
<evidence type="ECO:0000256" key="2">
    <source>
        <dbReference type="ARBA" id="ARBA00022679"/>
    </source>
</evidence>
<sequence>MLNTTRTAELSFHINQEIGQEGKNSTVFTARDLQLNADIVVKKMIKANFSDINEYFKESSLLHLSSHPNVVPIYYACQDDKHVFLAMPYFRRGSLKKRMADSSVSVREIIVWSTQVLSGLHNIHSKGLIHFDIKPDNILFSDRGEALLSDFGLTKQTTFSGLAGQDRIYGNMVPPEAFRTSDFNNQFDIYQFGLTLHRMCVGDHSFYSEYATFIENGNLNRTKFRHAVVNGQFPNKDSYPEHIPQALINTVKKCLATELAHRYASAIDIVNDLSDIDGELLDWTLSYDGLRRTWFKTHGDGRIFELTVDENGASLAKKTSAAGNVQRVTDYCKPQLSRAEIKRFLRKY</sequence>
<dbReference type="EC" id="2.7.11.1" evidence="7"/>
<evidence type="ECO:0000313" key="7">
    <source>
        <dbReference type="EMBL" id="MEI7065912.1"/>
    </source>
</evidence>
<dbReference type="PROSITE" id="PS50011">
    <property type="entry name" value="PROTEIN_KINASE_DOM"/>
    <property type="match status" value="1"/>
</dbReference>
<evidence type="ECO:0000256" key="1">
    <source>
        <dbReference type="ARBA" id="ARBA00022527"/>
    </source>
</evidence>
<name>A0ABU8JT04_DICCH</name>
<dbReference type="Pfam" id="PF00069">
    <property type="entry name" value="Pkinase"/>
    <property type="match status" value="1"/>
</dbReference>
<dbReference type="PANTHER" id="PTHR24351">
    <property type="entry name" value="RIBOSOMAL PROTEIN S6 KINASE"/>
    <property type="match status" value="1"/>
</dbReference>
<dbReference type="Proteomes" id="UP001359469">
    <property type="component" value="Unassembled WGS sequence"/>
</dbReference>
<dbReference type="SUPFAM" id="SSF56112">
    <property type="entry name" value="Protein kinase-like (PK-like)"/>
    <property type="match status" value="1"/>
</dbReference>
<evidence type="ECO:0000256" key="5">
    <source>
        <dbReference type="ARBA" id="ARBA00022840"/>
    </source>
</evidence>
<dbReference type="GO" id="GO:0004674">
    <property type="term" value="F:protein serine/threonine kinase activity"/>
    <property type="evidence" value="ECO:0007669"/>
    <property type="project" value="UniProtKB-EC"/>
</dbReference>
<keyword evidence="5" id="KW-0067">ATP-binding</keyword>
<evidence type="ECO:0000313" key="8">
    <source>
        <dbReference type="Proteomes" id="UP001359469"/>
    </source>
</evidence>
<keyword evidence="4 7" id="KW-0418">Kinase</keyword>
<keyword evidence="3" id="KW-0547">Nucleotide-binding</keyword>
<protein>
    <submittedName>
        <fullName evidence="7">Serine/threonine-protein kinase</fullName>
        <ecNumber evidence="7">2.7.11.1</ecNumber>
    </submittedName>
</protein>
<keyword evidence="1" id="KW-0723">Serine/threonine-protein kinase</keyword>
<dbReference type="Gene3D" id="3.30.200.20">
    <property type="entry name" value="Phosphorylase Kinase, domain 1"/>
    <property type="match status" value="1"/>
</dbReference>
<dbReference type="Gene3D" id="1.10.510.10">
    <property type="entry name" value="Transferase(Phosphotransferase) domain 1"/>
    <property type="match status" value="1"/>
</dbReference>
<organism evidence="7 8">
    <name type="scientific">Dickeya chrysanthemi</name>
    <name type="common">Pectobacterium chrysanthemi</name>
    <name type="synonym">Erwinia chrysanthemi</name>
    <dbReference type="NCBI Taxonomy" id="556"/>
    <lineage>
        <taxon>Bacteria</taxon>
        <taxon>Pseudomonadati</taxon>
        <taxon>Pseudomonadota</taxon>
        <taxon>Gammaproteobacteria</taxon>
        <taxon>Enterobacterales</taxon>
        <taxon>Pectobacteriaceae</taxon>
        <taxon>Dickeya</taxon>
    </lineage>
</organism>
<comment type="caution">
    <text evidence="7">The sequence shown here is derived from an EMBL/GenBank/DDBJ whole genome shotgun (WGS) entry which is preliminary data.</text>
</comment>
<dbReference type="CDD" id="cd14014">
    <property type="entry name" value="STKc_PknB_like"/>
    <property type="match status" value="1"/>
</dbReference>
<keyword evidence="8" id="KW-1185">Reference proteome</keyword>
<accession>A0ABU8JT04</accession>
<proteinExistence type="predicted"/>
<evidence type="ECO:0000256" key="3">
    <source>
        <dbReference type="ARBA" id="ARBA00022741"/>
    </source>
</evidence>
<dbReference type="InterPro" id="IPR008271">
    <property type="entry name" value="Ser/Thr_kinase_AS"/>
</dbReference>
<reference evidence="7 8" key="1">
    <citation type="submission" date="2024-03" db="EMBL/GenBank/DDBJ databases">
        <title>Analysis of soft rot Pectobacteriaceae population diversity in US potato growing regions between 2016 and 2022.</title>
        <authorList>
            <person name="Ma X."/>
            <person name="Zhang X."/>
            <person name="Stodghill P."/>
            <person name="Rioux R."/>
            <person name="Babler B."/>
            <person name="Shrestha S."/>
            <person name="Babler B."/>
            <person name="Rivedal H."/>
            <person name="Frost K."/>
            <person name="Hao J."/>
            <person name="Secor G."/>
            <person name="Swingle B."/>
        </authorList>
    </citation>
    <scope>NUCLEOTIDE SEQUENCE [LARGE SCALE GENOMIC DNA]</scope>
    <source>
        <strain evidence="7 8">SR64</strain>
    </source>
</reference>
<dbReference type="RefSeq" id="WP_336730520.1">
    <property type="nucleotide sequence ID" value="NZ_JBBBOO010000024.1"/>
</dbReference>